<dbReference type="InterPro" id="IPR022675">
    <property type="entry name" value="G6P_DH_C"/>
</dbReference>
<dbReference type="Gene3D" id="3.30.360.10">
    <property type="entry name" value="Dihydrodipicolinate Reductase, domain 2"/>
    <property type="match status" value="1"/>
</dbReference>
<dbReference type="SUPFAM" id="SSF55347">
    <property type="entry name" value="Glyceraldehyde-3-phosphate dehydrogenase-like, C-terminal domain"/>
    <property type="match status" value="1"/>
</dbReference>
<dbReference type="PANTHER" id="PTHR23429:SF0">
    <property type="entry name" value="GLUCOSE-6-PHOSPHATE 1-DEHYDROGENASE"/>
    <property type="match status" value="1"/>
</dbReference>
<dbReference type="HAMAP" id="MF_00966">
    <property type="entry name" value="G6PD"/>
    <property type="match status" value="1"/>
</dbReference>
<dbReference type="UniPathway" id="UPA00115">
    <property type="reaction ID" value="UER00408"/>
</dbReference>
<dbReference type="Pfam" id="PF02781">
    <property type="entry name" value="G6PD_C"/>
    <property type="match status" value="1"/>
</dbReference>
<dbReference type="Gene3D" id="3.40.50.720">
    <property type="entry name" value="NAD(P)-binding Rossmann-like Domain"/>
    <property type="match status" value="1"/>
</dbReference>
<evidence type="ECO:0000259" key="7">
    <source>
        <dbReference type="Pfam" id="PF00479"/>
    </source>
</evidence>
<dbReference type="AlphaFoldDB" id="A0A6L9W6W4"/>
<comment type="caution">
    <text evidence="9">The sequence shown here is derived from an EMBL/GenBank/DDBJ whole genome shotgun (WGS) entry which is preliminary data.</text>
</comment>
<keyword evidence="5 6" id="KW-0119">Carbohydrate metabolism</keyword>
<sequence length="456" mass="50081">MIERFVLLGATGDLTARYLLPGLAALGNGGHLGDGFRLIGVGREDWGNEQFRGWARAQLGQHGGQFPAADRDAIVSAAEYHRADVTDPAALRAVVRGAEPIAAYLALPPFLFAPTVSALHGAGLPEGSSIVLEKPFGEDLAQAVELNALLARVVPEESVFRVDHFLAMTTVQNVLGTRLANRVLEPIWNSAHIAEIDVVWDETLALEGRAGYYDGVGALKDMLQNHLLQLLCLVAMEPPISLDARDLRDRKVDVLRSIRPLSADDVVRHTRRARYTSGLVDGVSVPAYVEEDGVDPAHRTETFAELELRLDNWRWRGTVFRLRTGKALGRNRMEVAVHFRPVPHLPRGMRGDPQPNVLRFGLQPESVVVEMSGVGARAHTLVPLTLAAELEPAELPAYGRLLLDVFHRDPALSIRGDEAEESWRVVTPVLDAWAKDLVPLQEYPAGSDGPFDQRER</sequence>
<dbReference type="PANTHER" id="PTHR23429">
    <property type="entry name" value="GLUCOSE-6-PHOSPHATE 1-DEHYDROGENASE G6PD"/>
    <property type="match status" value="1"/>
</dbReference>
<evidence type="ECO:0000313" key="10">
    <source>
        <dbReference type="Proteomes" id="UP000479241"/>
    </source>
</evidence>
<evidence type="ECO:0000256" key="6">
    <source>
        <dbReference type="HAMAP-Rule" id="MF_00966"/>
    </source>
</evidence>
<evidence type="ECO:0000256" key="1">
    <source>
        <dbReference type="ARBA" id="ARBA00004937"/>
    </source>
</evidence>
<reference evidence="9 10" key="1">
    <citation type="submission" date="2019-12" db="EMBL/GenBank/DDBJ databases">
        <title>the WGS of Blastococcus saxobsidens 67B17.</title>
        <authorList>
            <person name="Jiang Z."/>
        </authorList>
    </citation>
    <scope>NUCLEOTIDE SEQUENCE [LARGE SCALE GENOMIC DNA]</scope>
    <source>
        <strain evidence="9 10">67B17</strain>
    </source>
</reference>
<dbReference type="PIRSF" id="PIRSF000110">
    <property type="entry name" value="G6PD"/>
    <property type="match status" value="1"/>
</dbReference>
<feature type="binding site" evidence="6">
    <location>
        <position position="134"/>
    </location>
    <ligand>
        <name>NADP(+)</name>
        <dbReference type="ChEBI" id="CHEBI:58349"/>
    </ligand>
</feature>
<feature type="domain" description="Glucose-6-phosphate dehydrogenase C-terminal" evidence="8">
    <location>
        <begin position="177"/>
        <end position="452"/>
    </location>
</feature>
<dbReference type="PRINTS" id="PR00079">
    <property type="entry name" value="G6PDHDRGNASE"/>
</dbReference>
<comment type="function">
    <text evidence="6">Catalyzes the oxidation of glucose 6-phosphate to 6-phosphogluconolactone.</text>
</comment>
<dbReference type="EC" id="1.1.1.49" evidence="6"/>
<dbReference type="GO" id="GO:0005829">
    <property type="term" value="C:cytosol"/>
    <property type="evidence" value="ECO:0007669"/>
    <property type="project" value="TreeGrafter"/>
</dbReference>
<comment type="pathway">
    <text evidence="1 6">Carbohydrate degradation; pentose phosphate pathway; D-ribulose 5-phosphate from D-glucose 6-phosphate (oxidative stage): step 1/3.</text>
</comment>
<feature type="binding site" evidence="6">
    <location>
        <position position="326"/>
    </location>
    <ligand>
        <name>substrate</name>
    </ligand>
</feature>
<feature type="binding site" evidence="6">
    <location>
        <position position="202"/>
    </location>
    <ligand>
        <name>substrate</name>
    </ligand>
</feature>
<dbReference type="GO" id="GO:0004345">
    <property type="term" value="F:glucose-6-phosphate dehydrogenase activity"/>
    <property type="evidence" value="ECO:0007669"/>
    <property type="project" value="UniProtKB-UniRule"/>
</dbReference>
<feature type="binding site" evidence="6">
    <location>
        <position position="164"/>
    </location>
    <ligand>
        <name>substrate</name>
    </ligand>
</feature>
<dbReference type="Pfam" id="PF00479">
    <property type="entry name" value="G6PD_N"/>
    <property type="match status" value="1"/>
</dbReference>
<dbReference type="InterPro" id="IPR022674">
    <property type="entry name" value="G6P_DH_NAD-bd"/>
</dbReference>
<accession>A0A6L9W6W4</accession>
<dbReference type="SUPFAM" id="SSF51735">
    <property type="entry name" value="NAD(P)-binding Rossmann-fold domains"/>
    <property type="match status" value="1"/>
</dbReference>
<evidence type="ECO:0000256" key="5">
    <source>
        <dbReference type="ARBA" id="ARBA00023277"/>
    </source>
</evidence>
<proteinExistence type="inferred from homology"/>
<gene>
    <name evidence="6" type="primary">zwf</name>
    <name evidence="9" type="ORF">GCU60_18830</name>
</gene>
<evidence type="ECO:0000256" key="3">
    <source>
        <dbReference type="ARBA" id="ARBA00022857"/>
    </source>
</evidence>
<keyword evidence="2 6" id="KW-0313">Glucose metabolism</keyword>
<comment type="catalytic activity">
    <reaction evidence="6">
        <text>D-glucose 6-phosphate + NADP(+) = 6-phospho-D-glucono-1,5-lactone + NADPH + H(+)</text>
        <dbReference type="Rhea" id="RHEA:15841"/>
        <dbReference type="ChEBI" id="CHEBI:15378"/>
        <dbReference type="ChEBI" id="CHEBI:57783"/>
        <dbReference type="ChEBI" id="CHEBI:57955"/>
        <dbReference type="ChEBI" id="CHEBI:58349"/>
        <dbReference type="ChEBI" id="CHEBI:61548"/>
        <dbReference type="EC" id="1.1.1.49"/>
    </reaction>
</comment>
<organism evidence="9 10">
    <name type="scientific">Blastococcus saxobsidens</name>
    <dbReference type="NCBI Taxonomy" id="138336"/>
    <lineage>
        <taxon>Bacteria</taxon>
        <taxon>Bacillati</taxon>
        <taxon>Actinomycetota</taxon>
        <taxon>Actinomycetes</taxon>
        <taxon>Geodermatophilales</taxon>
        <taxon>Geodermatophilaceae</taxon>
        <taxon>Blastococcus</taxon>
    </lineage>
</organism>
<dbReference type="EMBL" id="JAAGWG010000043">
    <property type="protein sequence ID" value="NEK87798.1"/>
    <property type="molecule type" value="Genomic_DNA"/>
</dbReference>
<feature type="binding site" evidence="6">
    <location>
        <position position="43"/>
    </location>
    <ligand>
        <name>NADP(+)</name>
        <dbReference type="ChEBI" id="CHEBI:58349"/>
    </ligand>
</feature>
<dbReference type="GO" id="GO:0009051">
    <property type="term" value="P:pentose-phosphate shunt, oxidative branch"/>
    <property type="evidence" value="ECO:0007669"/>
    <property type="project" value="TreeGrafter"/>
</dbReference>
<protein>
    <recommendedName>
        <fullName evidence="6">Glucose-6-phosphate 1-dehydrogenase</fullName>
        <shortName evidence="6">G6PD</shortName>
        <ecNumber evidence="6">1.1.1.49</ecNumber>
    </recommendedName>
</protein>
<feature type="binding site" evidence="6">
    <location>
        <position position="221"/>
    </location>
    <ligand>
        <name>substrate</name>
    </ligand>
</feature>
<feature type="domain" description="Glucose-6-phosphate dehydrogenase NAD-binding" evidence="7">
    <location>
        <begin position="6"/>
        <end position="173"/>
    </location>
</feature>
<evidence type="ECO:0000259" key="8">
    <source>
        <dbReference type="Pfam" id="PF02781"/>
    </source>
</evidence>
<keyword evidence="4 6" id="KW-0560">Oxidoreductase</keyword>
<feature type="active site" description="Proton acceptor" evidence="6">
    <location>
        <position position="226"/>
    </location>
</feature>
<dbReference type="NCBIfam" id="NF009492">
    <property type="entry name" value="PRK12853.1-3"/>
    <property type="match status" value="1"/>
</dbReference>
<dbReference type="RefSeq" id="WP_091382403.1">
    <property type="nucleotide sequence ID" value="NZ_JAAGWG010000043.1"/>
</dbReference>
<name>A0A6L9W6W4_9ACTN</name>
<dbReference type="InterPro" id="IPR001282">
    <property type="entry name" value="G6P_DH"/>
</dbReference>
<evidence type="ECO:0000313" key="9">
    <source>
        <dbReference type="EMBL" id="NEK87798.1"/>
    </source>
</evidence>
<feature type="binding site" evidence="6">
    <location>
        <begin position="84"/>
        <end position="85"/>
    </location>
    <ligand>
        <name>NADP(+)</name>
        <dbReference type="ChEBI" id="CHEBI:58349"/>
    </ligand>
</feature>
<dbReference type="InterPro" id="IPR036291">
    <property type="entry name" value="NAD(P)-bd_dom_sf"/>
</dbReference>
<dbReference type="GO" id="GO:0006006">
    <property type="term" value="P:glucose metabolic process"/>
    <property type="evidence" value="ECO:0007669"/>
    <property type="project" value="UniProtKB-KW"/>
</dbReference>
<comment type="caution">
    <text evidence="6">Lacks conserved residue(s) required for the propagation of feature annotation.</text>
</comment>
<evidence type="ECO:0000256" key="2">
    <source>
        <dbReference type="ARBA" id="ARBA00022526"/>
    </source>
</evidence>
<comment type="similarity">
    <text evidence="6">Belongs to the glucose-6-phosphate dehydrogenase family.</text>
</comment>
<evidence type="ECO:0000256" key="4">
    <source>
        <dbReference type="ARBA" id="ARBA00023002"/>
    </source>
</evidence>
<keyword evidence="3 6" id="KW-0521">NADP</keyword>
<dbReference type="GO" id="GO:0050661">
    <property type="term" value="F:NADP binding"/>
    <property type="evidence" value="ECO:0007669"/>
    <property type="project" value="UniProtKB-UniRule"/>
</dbReference>
<dbReference type="Proteomes" id="UP000479241">
    <property type="component" value="Unassembled WGS sequence"/>
</dbReference>